<evidence type="ECO:0000313" key="1">
    <source>
        <dbReference type="EMBL" id="KAJ2896141.1"/>
    </source>
</evidence>
<comment type="caution">
    <text evidence="1">The sequence shown here is derived from an EMBL/GenBank/DDBJ whole genome shotgun (WGS) entry which is preliminary data.</text>
</comment>
<protein>
    <submittedName>
        <fullName evidence="1">Uncharacterized protein</fullName>
    </submittedName>
</protein>
<proteinExistence type="predicted"/>
<dbReference type="Proteomes" id="UP001139981">
    <property type="component" value="Unassembled WGS sequence"/>
</dbReference>
<sequence length="442" mass="49045">MIVVDTLIRLASSSRRLVLFGIFAAVGNNGSGPDMLELGVLLAAWQLLALMTPVQRYFNSLKSRHTKRKQAVIDSKVKDMFAFSRRKSDNHWKIDNSVRELIGASNTFMTTTSMALAEILNAWVAANRIGWRALVPIAVAFGHWLLTRMVTNKIEQLREQNRHKEPPNFRNNVAALLRHIRTVKFYAWEDLFNNESITKVWLTGYQPPVVWRIIQGALNNFSHAAAEVSSVLAISSYINAVGTITYTDISLLRSSICSLTNSTGTAIKLTEKLALFRVEKAILQEFFDADSDEYIERVPVAGDLTVDLSECVFMWSTKGGYSLAPITLQIKAGQFVTVVGRVGSGKSSFLSAICGEMPIVGGQGRVYGRIGYVEQKPWIMNATFRENVIMGADFDESFFWQVVDACALSTDVQLFPNSDLTMIGTNGVNLSGGQKVRLALAR</sequence>
<organism evidence="1 2">
    <name type="scientific">Coemansia aciculifera</name>
    <dbReference type="NCBI Taxonomy" id="417176"/>
    <lineage>
        <taxon>Eukaryota</taxon>
        <taxon>Fungi</taxon>
        <taxon>Fungi incertae sedis</taxon>
        <taxon>Zoopagomycota</taxon>
        <taxon>Kickxellomycotina</taxon>
        <taxon>Kickxellomycetes</taxon>
        <taxon>Kickxellales</taxon>
        <taxon>Kickxellaceae</taxon>
        <taxon>Coemansia</taxon>
    </lineage>
</organism>
<dbReference type="EMBL" id="JANBVB010000223">
    <property type="protein sequence ID" value="KAJ2896141.1"/>
    <property type="molecule type" value="Genomic_DNA"/>
</dbReference>
<gene>
    <name evidence="1" type="ORF">IWW38_002103</name>
</gene>
<accession>A0ACC1M445</accession>
<keyword evidence="2" id="KW-1185">Reference proteome</keyword>
<name>A0ACC1M445_9FUNG</name>
<reference evidence="1" key="1">
    <citation type="submission" date="2022-07" db="EMBL/GenBank/DDBJ databases">
        <title>Phylogenomic reconstructions and comparative analyses of Kickxellomycotina fungi.</title>
        <authorList>
            <person name="Reynolds N.K."/>
            <person name="Stajich J.E."/>
            <person name="Barry K."/>
            <person name="Grigoriev I.V."/>
            <person name="Crous P."/>
            <person name="Smith M.E."/>
        </authorList>
    </citation>
    <scope>NUCLEOTIDE SEQUENCE</scope>
    <source>
        <strain evidence="1">CBS 190363</strain>
    </source>
</reference>
<evidence type="ECO:0000313" key="2">
    <source>
        <dbReference type="Proteomes" id="UP001139981"/>
    </source>
</evidence>